<protein>
    <recommendedName>
        <fullName evidence="1">DUF1659 domain-containing protein</fullName>
    </recommendedName>
</protein>
<dbReference type="Proteomes" id="UP000264883">
    <property type="component" value="Chromosome"/>
</dbReference>
<name>A0A343JA83_9CLOT</name>
<dbReference type="Pfam" id="PF07872">
    <property type="entry name" value="DUF1659"/>
    <property type="match status" value="1"/>
</dbReference>
<dbReference type="InterPro" id="IPR012454">
    <property type="entry name" value="DUF1659"/>
</dbReference>
<accession>A0A343JA83</accession>
<dbReference type="EMBL" id="CP016786">
    <property type="protein sequence ID" value="ASW42441.1"/>
    <property type="molecule type" value="Genomic_DNA"/>
</dbReference>
<evidence type="ECO:0000259" key="1">
    <source>
        <dbReference type="Pfam" id="PF07872"/>
    </source>
</evidence>
<evidence type="ECO:0000313" key="3">
    <source>
        <dbReference type="Proteomes" id="UP000264883"/>
    </source>
</evidence>
<keyword evidence="3" id="KW-1185">Reference proteome</keyword>
<evidence type="ECO:0000313" key="2">
    <source>
        <dbReference type="EMBL" id="ASW42441.1"/>
    </source>
</evidence>
<sequence>MAATLTDNKLVIRYKVGVNEAGRDIFKQQTLKNINPEVTDEKLVEISDLVAAVLDYSVAAVRKDQSFALSR</sequence>
<dbReference type="AlphaFoldDB" id="A0A343JA83"/>
<dbReference type="RefSeq" id="WP_119864575.1">
    <property type="nucleotide sequence ID" value="NZ_CP016786.1"/>
</dbReference>
<reference evidence="2 3" key="1">
    <citation type="submission" date="2016-08" db="EMBL/GenBank/DDBJ databases">
        <title>Complete Genome Sequence Of The Indigo Reducing Clostridium isatidis DSM15098.</title>
        <authorList>
            <person name="Little G.T."/>
            <person name="Minton N.P."/>
        </authorList>
    </citation>
    <scope>NUCLEOTIDE SEQUENCE [LARGE SCALE GENOMIC DNA]</scope>
    <source>
        <strain evidence="2 3">DSM 15098</strain>
    </source>
</reference>
<dbReference type="KEGG" id="cia:BEN51_02770"/>
<feature type="domain" description="DUF1659" evidence="1">
    <location>
        <begin position="3"/>
        <end position="70"/>
    </location>
</feature>
<proteinExistence type="predicted"/>
<organism evidence="2 3">
    <name type="scientific">Clostridium isatidis</name>
    <dbReference type="NCBI Taxonomy" id="182773"/>
    <lineage>
        <taxon>Bacteria</taxon>
        <taxon>Bacillati</taxon>
        <taxon>Bacillota</taxon>
        <taxon>Clostridia</taxon>
        <taxon>Eubacteriales</taxon>
        <taxon>Clostridiaceae</taxon>
        <taxon>Clostridium</taxon>
    </lineage>
</organism>
<gene>
    <name evidence="2" type="ORF">BEN51_02770</name>
</gene>
<dbReference type="OrthoDB" id="48766at2"/>